<evidence type="ECO:0000313" key="3">
    <source>
        <dbReference type="EMBL" id="MBV4357459.1"/>
    </source>
</evidence>
<dbReference type="InterPro" id="IPR026444">
    <property type="entry name" value="Secre_tail"/>
</dbReference>
<protein>
    <submittedName>
        <fullName evidence="3">T9SS type A sorting domain-containing protein</fullName>
    </submittedName>
</protein>
<evidence type="ECO:0000259" key="2">
    <source>
        <dbReference type="Pfam" id="PF19081"/>
    </source>
</evidence>
<keyword evidence="4" id="KW-1185">Reference proteome</keyword>
<proteinExistence type="predicted"/>
<dbReference type="Pfam" id="PF18962">
    <property type="entry name" value="Por_Secre_tail"/>
    <property type="match status" value="1"/>
</dbReference>
<dbReference type="EMBL" id="JAHSPG010000006">
    <property type="protein sequence ID" value="MBV4357459.1"/>
    <property type="molecule type" value="Genomic_DNA"/>
</dbReference>
<dbReference type="RefSeq" id="WP_217791104.1">
    <property type="nucleotide sequence ID" value="NZ_JAHSPG010000006.1"/>
</dbReference>
<reference evidence="3" key="1">
    <citation type="submission" date="2021-06" db="EMBL/GenBank/DDBJ databases">
        <authorList>
            <person name="Huq M.A."/>
        </authorList>
    </citation>
    <scope>NUCLEOTIDE SEQUENCE</scope>
    <source>
        <strain evidence="3">MAH-26</strain>
    </source>
</reference>
<gene>
    <name evidence="3" type="ORF">KTO63_09900</name>
</gene>
<dbReference type="AlphaFoldDB" id="A0A9E2SA23"/>
<feature type="domain" description="Secretion system C-terminal sorting" evidence="1">
    <location>
        <begin position="794"/>
        <end position="864"/>
    </location>
</feature>
<dbReference type="InterPro" id="IPR044023">
    <property type="entry name" value="Ig_7"/>
</dbReference>
<dbReference type="Pfam" id="PF19081">
    <property type="entry name" value="Ig_7"/>
    <property type="match status" value="1"/>
</dbReference>
<comment type="caution">
    <text evidence="3">The sequence shown here is derived from an EMBL/GenBank/DDBJ whole genome shotgun (WGS) entry which is preliminary data.</text>
</comment>
<feature type="domain" description="Ig-like" evidence="2">
    <location>
        <begin position="514"/>
        <end position="594"/>
    </location>
</feature>
<accession>A0A9E2SA23</accession>
<dbReference type="NCBIfam" id="TIGR04183">
    <property type="entry name" value="Por_Secre_tail"/>
    <property type="match status" value="1"/>
</dbReference>
<name>A0A9E2SA23_9BACT</name>
<dbReference type="Proteomes" id="UP000812270">
    <property type="component" value="Unassembled WGS sequence"/>
</dbReference>
<organism evidence="3 4">
    <name type="scientific">Pinibacter aurantiacus</name>
    <dbReference type="NCBI Taxonomy" id="2851599"/>
    <lineage>
        <taxon>Bacteria</taxon>
        <taxon>Pseudomonadati</taxon>
        <taxon>Bacteroidota</taxon>
        <taxon>Chitinophagia</taxon>
        <taxon>Chitinophagales</taxon>
        <taxon>Chitinophagaceae</taxon>
        <taxon>Pinibacter</taxon>
    </lineage>
</organism>
<evidence type="ECO:0000313" key="4">
    <source>
        <dbReference type="Proteomes" id="UP000812270"/>
    </source>
</evidence>
<evidence type="ECO:0000259" key="1">
    <source>
        <dbReference type="Pfam" id="PF18962"/>
    </source>
</evidence>
<sequence length="872" mass="93349">MALSFFGRRVLLCCMTLIVYLSVNAQFPYVETFKNNTAAGVILQGNKPAYLTSGIIDPPGEGCLRLTSNDNYQSGVAFCSVSFPSNNGLVVEFEYFMHDGEWVGDGICFFLYDATVATPDFHPGAFGGSLGYAQLTDIPGVPKGYIGIGFDAYGNFSKGFQGRIGGTTVGERDTNAVTVRGPGIGALDRSTNLTDYPWIATQKTTDLTPRFLIIDSTPGRATEPTSVGYRKARIEMQPVVDGSDIVTGYLLTVKITVGGAVPTEYTILKNIAYNYAPPPTLKFGFTGSTGGATNIQEIRNLYMDVYSPLDAPTAVADNYSTCTGVSKYFDPLSNDFTPNGGGQAPYPAGVNLNKASIDLDVTTPGIQQTKSIPGKGVFTTDASGLVNFTPDAAFISGTVTNDYFVNDIYGETSTAGTITVTVNNLPAELLTVNSPQTNCEPATIDITSNPAVWYTTGNNGTVTYYEDALATRPITSPQSIGQSGTYYIQLTSNISGCSVIKPVDVTITSAAAPPTATAGFNCGPGKVSLTASGAASGEDYKWYDASSGGNTVQVNGSSYLTPDISSSTNYWVTKYNVKTGGCESARVPVMANINANPIAPANAGRDQLGLTDISTLSLNGSTPASGETGLWSFVKGPNLPTIVSPENYNATVQSIVPGNYVFRWTIQRGTCTSTDDVVIDVKTTSRVLPIVLKDFSVQLQNQTAKLSWTTTQENNSKGFEIQRSTNGTDFSTISFVPGTNSQQLHSYHYNDDITNISSAYVAYRLKQVDQDNQYTYSPVVRVALIAQAFDIQVSPNPFTDRLMLTANMSEAGQIELRIFDGMGRLVKQQSFTVSKGSNNLSIQLSSEIASGVYYAEIWKSGKRIKQVKLLKQ</sequence>